<evidence type="ECO:0000313" key="1">
    <source>
        <dbReference type="EMBL" id="KAK3061688.1"/>
    </source>
</evidence>
<dbReference type="Proteomes" id="UP001186974">
    <property type="component" value="Unassembled WGS sequence"/>
</dbReference>
<comment type="caution">
    <text evidence="1">The sequence shown here is derived from an EMBL/GenBank/DDBJ whole genome shotgun (WGS) entry which is preliminary data.</text>
</comment>
<organism evidence="1 2">
    <name type="scientific">Coniosporium uncinatum</name>
    <dbReference type="NCBI Taxonomy" id="93489"/>
    <lineage>
        <taxon>Eukaryota</taxon>
        <taxon>Fungi</taxon>
        <taxon>Dikarya</taxon>
        <taxon>Ascomycota</taxon>
        <taxon>Pezizomycotina</taxon>
        <taxon>Dothideomycetes</taxon>
        <taxon>Dothideomycetes incertae sedis</taxon>
        <taxon>Coniosporium</taxon>
    </lineage>
</organism>
<proteinExistence type="predicted"/>
<keyword evidence="2" id="KW-1185">Reference proteome</keyword>
<evidence type="ECO:0000313" key="2">
    <source>
        <dbReference type="Proteomes" id="UP001186974"/>
    </source>
</evidence>
<protein>
    <submittedName>
        <fullName evidence="1">Uncharacterized protein</fullName>
    </submittedName>
</protein>
<accession>A0ACC3D4I8</accession>
<gene>
    <name evidence="1" type="ORF">LTS18_005657</name>
</gene>
<sequence length="178" mass="19361">RQSAPSSELSIRQQKEEHDGEEHPDVFHDAEPTFAKEMQTKANDAIESVKFDKGPDNQDSPTNSSSDESSWAKVSEPNTEAPEAATTMPANSSIYSSSVTGAVEPKTEQDASEAKDAVDEILAKPAGHVHPHPKDMESAVQPTAGEAVMAKPESEETKQTFDEMSKMTPTQCPFMNRE</sequence>
<reference evidence="1" key="1">
    <citation type="submission" date="2024-09" db="EMBL/GenBank/DDBJ databases">
        <title>Black Yeasts Isolated from many extreme environments.</title>
        <authorList>
            <person name="Coleine C."/>
            <person name="Stajich J.E."/>
            <person name="Selbmann L."/>
        </authorList>
    </citation>
    <scope>NUCLEOTIDE SEQUENCE</scope>
    <source>
        <strain evidence="1">CCFEE 5737</strain>
    </source>
</reference>
<feature type="non-terminal residue" evidence="1">
    <location>
        <position position="1"/>
    </location>
</feature>
<name>A0ACC3D4I8_9PEZI</name>
<dbReference type="EMBL" id="JAWDJW010007686">
    <property type="protein sequence ID" value="KAK3061688.1"/>
    <property type="molecule type" value="Genomic_DNA"/>
</dbReference>